<feature type="non-terminal residue" evidence="1">
    <location>
        <position position="104"/>
    </location>
</feature>
<name>A0A382IAE2_9ZZZZ</name>
<proteinExistence type="predicted"/>
<dbReference type="EMBL" id="UINC01066184">
    <property type="protein sequence ID" value="SVB96620.1"/>
    <property type="molecule type" value="Genomic_DNA"/>
</dbReference>
<evidence type="ECO:0008006" key="2">
    <source>
        <dbReference type="Google" id="ProtNLM"/>
    </source>
</evidence>
<accession>A0A382IAE2</accession>
<gene>
    <name evidence="1" type="ORF">METZ01_LOCUS249474</name>
</gene>
<protein>
    <recommendedName>
        <fullName evidence="2">Amidohydrolase-related domain-containing protein</fullName>
    </recommendedName>
</protein>
<dbReference type="AlphaFoldDB" id="A0A382IAE2"/>
<sequence length="104" mass="12266">MQEFDYRPFDREIWAKELEDFVPKVIFDMHTHMWSEQHKGSLSDPPTGLRAEFDYQAHLEWAKDLYPGREMHFLVLGTPIWGGIDIEGHNDWMAEQIASDPFSV</sequence>
<organism evidence="1">
    <name type="scientific">marine metagenome</name>
    <dbReference type="NCBI Taxonomy" id="408172"/>
    <lineage>
        <taxon>unclassified sequences</taxon>
        <taxon>metagenomes</taxon>
        <taxon>ecological metagenomes</taxon>
    </lineage>
</organism>
<evidence type="ECO:0000313" key="1">
    <source>
        <dbReference type="EMBL" id="SVB96620.1"/>
    </source>
</evidence>
<reference evidence="1" key="1">
    <citation type="submission" date="2018-05" db="EMBL/GenBank/DDBJ databases">
        <authorList>
            <person name="Lanie J.A."/>
            <person name="Ng W.-L."/>
            <person name="Kazmierczak K.M."/>
            <person name="Andrzejewski T.M."/>
            <person name="Davidsen T.M."/>
            <person name="Wayne K.J."/>
            <person name="Tettelin H."/>
            <person name="Glass J.I."/>
            <person name="Rusch D."/>
            <person name="Podicherti R."/>
            <person name="Tsui H.-C.T."/>
            <person name="Winkler M.E."/>
        </authorList>
    </citation>
    <scope>NUCLEOTIDE SEQUENCE</scope>
</reference>